<dbReference type="Proteomes" id="UP001296230">
    <property type="component" value="Chromosome"/>
</dbReference>
<evidence type="ECO:0000313" key="3">
    <source>
        <dbReference type="Proteomes" id="UP001296230"/>
    </source>
</evidence>
<gene>
    <name evidence="2" type="ORF">K10PH82C1_LOCUS41</name>
</gene>
<dbReference type="EMBL" id="OY757061">
    <property type="protein sequence ID" value="CAK1344588.1"/>
    <property type="molecule type" value="Genomic_DNA"/>
</dbReference>
<proteinExistence type="predicted"/>
<keyword evidence="1" id="KW-0812">Transmembrane</keyword>
<accession>A0AAD2GSH4</accession>
<keyword evidence="3" id="KW-1185">Reference proteome</keyword>
<protein>
    <submittedName>
        <fullName evidence="2">Uncharacterized protein</fullName>
    </submittedName>
</protein>
<keyword evidence="1" id="KW-0472">Membrane</keyword>
<reference evidence="2" key="1">
    <citation type="submission" date="2023-10" db="EMBL/GenBank/DDBJ databases">
        <authorList>
            <person name="Robby Concha-Eloko"/>
            <person name="Pilar Barberan- Martinez"/>
            <person name="Rafael Sanjuan"/>
            <person name="Pilar Domingo-Calap"/>
        </authorList>
    </citation>
    <scope>NUCLEOTIDE SEQUENCE</scope>
</reference>
<evidence type="ECO:0000256" key="1">
    <source>
        <dbReference type="SAM" id="Phobius"/>
    </source>
</evidence>
<organism evidence="2 3">
    <name type="scientific">Klebsiella phage vB_Kpn_K10PH82C1</name>
    <dbReference type="NCBI Taxonomy" id="3071631"/>
    <lineage>
        <taxon>Viruses</taxon>
        <taxon>Duplodnaviria</taxon>
        <taxon>Heunggongvirae</taxon>
        <taxon>Uroviricota</taxon>
        <taxon>Caudoviricetes</taxon>
        <taxon>Autographivirales</taxon>
        <taxon>Autotranscriptaviridae</taxon>
        <taxon>Studiervirinae</taxon>
        <taxon>Benllochvirus</taxon>
        <taxon>Benllochvirus K10PH82C1</taxon>
    </lineage>
</organism>
<sequence>MIGGYQWAYAALGIWLPWIVIVVPFSYTLRTNSIQVVTHFIFKLI</sequence>
<feature type="transmembrane region" description="Helical" evidence="1">
    <location>
        <begin position="6"/>
        <end position="27"/>
    </location>
</feature>
<name>A0AAD2GSH4_9CAUD</name>
<evidence type="ECO:0000313" key="2">
    <source>
        <dbReference type="EMBL" id="CAK1344588.1"/>
    </source>
</evidence>
<keyword evidence="1" id="KW-1133">Transmembrane helix</keyword>